<proteinExistence type="predicted"/>
<sequence length="136" mass="16151">MGSQCKTNTDKPHYNISMSKRTRKPHNPRIESFEDNKDCTKNIQDEKVILKRLTKGRCSLAQCFKEEEGNQQEVIIRPSCDDDDDDRFHEMKSKNFAKNYAKFFLSHLIKVNQESYFRSWRKAAPSFKFIKHTRSK</sequence>
<gene>
    <name evidence="2" type="ORF">CASFOL_041067</name>
</gene>
<dbReference type="Proteomes" id="UP001632038">
    <property type="component" value="Unassembled WGS sequence"/>
</dbReference>
<dbReference type="EMBL" id="JAVIJP010000100">
    <property type="protein sequence ID" value="KAL3615406.1"/>
    <property type="molecule type" value="Genomic_DNA"/>
</dbReference>
<protein>
    <submittedName>
        <fullName evidence="2">Uncharacterized protein</fullName>
    </submittedName>
</protein>
<name>A0ABD3BED1_9LAMI</name>
<organism evidence="2 3">
    <name type="scientific">Castilleja foliolosa</name>
    <dbReference type="NCBI Taxonomy" id="1961234"/>
    <lineage>
        <taxon>Eukaryota</taxon>
        <taxon>Viridiplantae</taxon>
        <taxon>Streptophyta</taxon>
        <taxon>Embryophyta</taxon>
        <taxon>Tracheophyta</taxon>
        <taxon>Spermatophyta</taxon>
        <taxon>Magnoliopsida</taxon>
        <taxon>eudicotyledons</taxon>
        <taxon>Gunneridae</taxon>
        <taxon>Pentapetalae</taxon>
        <taxon>asterids</taxon>
        <taxon>lamiids</taxon>
        <taxon>Lamiales</taxon>
        <taxon>Orobanchaceae</taxon>
        <taxon>Pedicularideae</taxon>
        <taxon>Castillejinae</taxon>
        <taxon>Castilleja</taxon>
    </lineage>
</organism>
<comment type="caution">
    <text evidence="2">The sequence shown here is derived from an EMBL/GenBank/DDBJ whole genome shotgun (WGS) entry which is preliminary data.</text>
</comment>
<dbReference type="AlphaFoldDB" id="A0ABD3BED1"/>
<evidence type="ECO:0000313" key="3">
    <source>
        <dbReference type="Proteomes" id="UP001632038"/>
    </source>
</evidence>
<evidence type="ECO:0000256" key="1">
    <source>
        <dbReference type="SAM" id="MobiDB-lite"/>
    </source>
</evidence>
<feature type="region of interest" description="Disordered" evidence="1">
    <location>
        <begin position="1"/>
        <end position="34"/>
    </location>
</feature>
<accession>A0ABD3BED1</accession>
<reference evidence="3" key="1">
    <citation type="journal article" date="2024" name="IScience">
        <title>Strigolactones Initiate the Formation of Haustorium-like Structures in Castilleja.</title>
        <authorList>
            <person name="Buerger M."/>
            <person name="Peterson D."/>
            <person name="Chory J."/>
        </authorList>
    </citation>
    <scope>NUCLEOTIDE SEQUENCE [LARGE SCALE GENOMIC DNA]</scope>
</reference>
<keyword evidence="3" id="KW-1185">Reference proteome</keyword>
<evidence type="ECO:0000313" key="2">
    <source>
        <dbReference type="EMBL" id="KAL3615406.1"/>
    </source>
</evidence>